<feature type="domain" description="Reverse transcriptase Ty1/copia-type" evidence="1">
    <location>
        <begin position="4"/>
        <end position="70"/>
    </location>
</feature>
<keyword evidence="3" id="KW-1185">Reference proteome</keyword>
<dbReference type="InterPro" id="IPR043502">
    <property type="entry name" value="DNA/RNA_pol_sf"/>
</dbReference>
<sequence length="76" mass="8870">SMVVLFIVYVDYIVITRDNYDEIKHLKELLANEFEVKDLGQLNYFLGMEVARTKNGIYVSQRKYTLALLQPTNTPI</sequence>
<evidence type="ECO:0000259" key="1">
    <source>
        <dbReference type="Pfam" id="PF07727"/>
    </source>
</evidence>
<dbReference type="EMBL" id="KQ483413">
    <property type="protein sequence ID" value="KYP53485.1"/>
    <property type="molecule type" value="Genomic_DNA"/>
</dbReference>
<dbReference type="InterPro" id="IPR013103">
    <property type="entry name" value="RVT_2"/>
</dbReference>
<dbReference type="SUPFAM" id="SSF56672">
    <property type="entry name" value="DNA/RNA polymerases"/>
    <property type="match status" value="1"/>
</dbReference>
<feature type="non-terminal residue" evidence="2">
    <location>
        <position position="1"/>
    </location>
</feature>
<reference evidence="2" key="1">
    <citation type="journal article" date="2012" name="Nat. Biotechnol.">
        <title>Draft genome sequence of pigeonpea (Cajanus cajan), an orphan legume crop of resource-poor farmers.</title>
        <authorList>
            <person name="Varshney R.K."/>
            <person name="Chen W."/>
            <person name="Li Y."/>
            <person name="Bharti A.K."/>
            <person name="Saxena R.K."/>
            <person name="Schlueter J.A."/>
            <person name="Donoghue M.T."/>
            <person name="Azam S."/>
            <person name="Fan G."/>
            <person name="Whaley A.M."/>
            <person name="Farmer A.D."/>
            <person name="Sheridan J."/>
            <person name="Iwata A."/>
            <person name="Tuteja R."/>
            <person name="Penmetsa R.V."/>
            <person name="Wu W."/>
            <person name="Upadhyaya H.D."/>
            <person name="Yang S.P."/>
            <person name="Shah T."/>
            <person name="Saxena K.B."/>
            <person name="Michael T."/>
            <person name="McCombie W.R."/>
            <person name="Yang B."/>
            <person name="Zhang G."/>
            <person name="Yang H."/>
            <person name="Wang J."/>
            <person name="Spillane C."/>
            <person name="Cook D.R."/>
            <person name="May G.D."/>
            <person name="Xu X."/>
            <person name="Jackson S.A."/>
        </authorList>
    </citation>
    <scope>NUCLEOTIDE SEQUENCE [LARGE SCALE GENOMIC DNA]</scope>
</reference>
<organism evidence="2 3">
    <name type="scientific">Cajanus cajan</name>
    <name type="common">Pigeon pea</name>
    <name type="synonym">Cajanus indicus</name>
    <dbReference type="NCBI Taxonomy" id="3821"/>
    <lineage>
        <taxon>Eukaryota</taxon>
        <taxon>Viridiplantae</taxon>
        <taxon>Streptophyta</taxon>
        <taxon>Embryophyta</taxon>
        <taxon>Tracheophyta</taxon>
        <taxon>Spermatophyta</taxon>
        <taxon>Magnoliopsida</taxon>
        <taxon>eudicotyledons</taxon>
        <taxon>Gunneridae</taxon>
        <taxon>Pentapetalae</taxon>
        <taxon>rosids</taxon>
        <taxon>fabids</taxon>
        <taxon>Fabales</taxon>
        <taxon>Fabaceae</taxon>
        <taxon>Papilionoideae</taxon>
        <taxon>50 kb inversion clade</taxon>
        <taxon>NPAAA clade</taxon>
        <taxon>indigoferoid/millettioid clade</taxon>
        <taxon>Phaseoleae</taxon>
        <taxon>Cajanus</taxon>
    </lineage>
</organism>
<evidence type="ECO:0000313" key="2">
    <source>
        <dbReference type="EMBL" id="KYP53485.1"/>
    </source>
</evidence>
<accession>A0A151SFB1</accession>
<evidence type="ECO:0000313" key="3">
    <source>
        <dbReference type="Proteomes" id="UP000075243"/>
    </source>
</evidence>
<gene>
    <name evidence="2" type="ORF">KK1_024622</name>
</gene>
<protein>
    <recommendedName>
        <fullName evidence="1">Reverse transcriptase Ty1/copia-type domain-containing protein</fullName>
    </recommendedName>
</protein>
<dbReference type="Proteomes" id="UP000075243">
    <property type="component" value="Unassembled WGS sequence"/>
</dbReference>
<dbReference type="Gramene" id="C.cajan_24409.t">
    <property type="protein sequence ID" value="C.cajan_24409.t.cds1"/>
    <property type="gene ID" value="C.cajan_24409"/>
</dbReference>
<dbReference type="Pfam" id="PF07727">
    <property type="entry name" value="RVT_2"/>
    <property type="match status" value="1"/>
</dbReference>
<name>A0A151SFB1_CAJCA</name>
<dbReference type="OMA" id="CCPVETQ"/>
<proteinExistence type="predicted"/>
<dbReference type="AlphaFoldDB" id="A0A151SFB1"/>